<keyword evidence="1" id="KW-0677">Repeat</keyword>
<accession>A0AAW0EWI1</accession>
<dbReference type="GO" id="GO:0005634">
    <property type="term" value="C:nucleus"/>
    <property type="evidence" value="ECO:0007669"/>
    <property type="project" value="TreeGrafter"/>
</dbReference>
<feature type="domain" description="AAA+ ATPase" evidence="6">
    <location>
        <begin position="127"/>
        <end position="268"/>
    </location>
</feature>
<dbReference type="InterPro" id="IPR027417">
    <property type="entry name" value="P-loop_NTPase"/>
</dbReference>
<reference evidence="7 8" key="1">
    <citation type="journal article" date="2021" name="MBio">
        <title>A New Model Trypanosomatid, Novymonas esmeraldas: Genomic Perception of Its 'Candidatus Pandoraea novymonadis' Endosymbiont.</title>
        <authorList>
            <person name="Zakharova A."/>
            <person name="Saura A."/>
            <person name="Butenko A."/>
            <person name="Podesvova L."/>
            <person name="Warmusova S."/>
            <person name="Kostygov A.Y."/>
            <person name="Nenarokova A."/>
            <person name="Lukes J."/>
            <person name="Opperdoes F.R."/>
            <person name="Yurchenko V."/>
        </authorList>
    </citation>
    <scope>NUCLEOTIDE SEQUENCE [LARGE SCALE GENOMIC DNA]</scope>
    <source>
        <strain evidence="7 8">E262AT.01</strain>
    </source>
</reference>
<evidence type="ECO:0000256" key="1">
    <source>
        <dbReference type="ARBA" id="ARBA00022737"/>
    </source>
</evidence>
<keyword evidence="3 4" id="KW-0067">ATP-binding</keyword>
<comment type="similarity">
    <text evidence="4">Belongs to the AAA ATPase family.</text>
</comment>
<dbReference type="FunFam" id="1.10.8.60:FF:000110">
    <property type="entry name" value="Ribosome biogenesis ATPase RIX7"/>
    <property type="match status" value="1"/>
</dbReference>
<feature type="domain" description="AAA+ ATPase" evidence="6">
    <location>
        <begin position="407"/>
        <end position="544"/>
    </location>
</feature>
<evidence type="ECO:0000256" key="4">
    <source>
        <dbReference type="RuleBase" id="RU003651"/>
    </source>
</evidence>
<dbReference type="SUPFAM" id="SSF52540">
    <property type="entry name" value="P-loop containing nucleoside triphosphate hydrolases"/>
    <property type="match status" value="2"/>
</dbReference>
<dbReference type="AlphaFoldDB" id="A0AAW0EWI1"/>
<dbReference type="FunFam" id="3.40.50.300:FF:001406">
    <property type="entry name" value="Putative vesicular transport protein (CDC48)"/>
    <property type="match status" value="1"/>
</dbReference>
<dbReference type="Gene3D" id="1.10.8.60">
    <property type="match status" value="2"/>
</dbReference>
<feature type="compositionally biased region" description="Basic and acidic residues" evidence="5">
    <location>
        <begin position="34"/>
        <end position="60"/>
    </location>
</feature>
<dbReference type="InterPro" id="IPR003959">
    <property type="entry name" value="ATPase_AAA_core"/>
</dbReference>
<evidence type="ECO:0000256" key="5">
    <source>
        <dbReference type="SAM" id="MobiDB-lite"/>
    </source>
</evidence>
<sequence>MSDMSDRLKGKLKHMARQTPNGYRKQRPGSGPRHFADDTHPNHAKRPREEAEWRPDDKASKARGPAGGGKEMSKSGDDDGEHQVLGVIPKITLEDMGGLAKELPVIKELIQLPIRMPHLFSCLGADPPCGVLLHGPPGVGKTKLVHAIAGSLQVPLFFVAAPEIVSGISGDSEAKLRNLFMDAVAAAPSIVFIDEIDTIAGRREEAQRGMEGRIVGQLLTCMDQVSQAWRQYNKVVCVMGATNRPEALDTALRRAGRFDREIALGIPSIDERQGILKIICAKLNLSDDVDFFELANMTPGYVGADLHLLVKEACILAIRRKYNELDERGALDDVKPEDLSGFCVTFAELKEATARVQPSAMREGFTTIPNVSWDDVGALEDVREELMTSILQPIRAPKLHHRFGLDHPVGVLLYGPPGCGKTLVAKAIANQSGANFISIKGPELLNKFVGESERSVRMVFARGRASAPCVLFFDELDALAPRRGSDRANPSSERVVNQLLTELDGVEGRKDVYVIGATNRPDMIDPAMLRPGRLDKLLYVPLPSATQRGSILQTHARKYPVDAGVDLDGLAHDTRLSGFSGADLAALMREASLTALKGVYRSHSKDELEELERDITGKSADTADLPTITAENFESSLDKIKPSVSAQDRATYESMSVEIRNNAKSTG</sequence>
<dbReference type="GO" id="GO:0042254">
    <property type="term" value="P:ribosome biogenesis"/>
    <property type="evidence" value="ECO:0007669"/>
    <property type="project" value="TreeGrafter"/>
</dbReference>
<keyword evidence="8" id="KW-1185">Reference proteome</keyword>
<dbReference type="PANTHER" id="PTHR23077:SF171">
    <property type="entry name" value="NUCLEAR VALOSIN-CONTAINING PROTEIN-LIKE"/>
    <property type="match status" value="1"/>
</dbReference>
<protein>
    <submittedName>
        <fullName evidence="7">Vesicular transport protein, CDC48-like</fullName>
    </submittedName>
</protein>
<dbReference type="EMBL" id="JAECZO010000132">
    <property type="protein sequence ID" value="KAK7198099.1"/>
    <property type="molecule type" value="Genomic_DNA"/>
</dbReference>
<dbReference type="InterPro" id="IPR050168">
    <property type="entry name" value="AAA_ATPase_domain"/>
</dbReference>
<proteinExistence type="inferred from homology"/>
<dbReference type="InterPro" id="IPR003960">
    <property type="entry name" value="ATPase_AAA_CS"/>
</dbReference>
<dbReference type="Proteomes" id="UP001430356">
    <property type="component" value="Unassembled WGS sequence"/>
</dbReference>
<name>A0AAW0EWI1_9TRYP</name>
<gene>
    <name evidence="7" type="ORF">NESM_000766300</name>
</gene>
<dbReference type="FunFam" id="3.40.50.300:FF:000018">
    <property type="entry name" value="Cell division control 48"/>
    <property type="match status" value="1"/>
</dbReference>
<dbReference type="FunFam" id="1.10.8.60:FF:000323">
    <property type="entry name" value="Putative vesicular transport protein (CDC48 homologue)"/>
    <property type="match status" value="1"/>
</dbReference>
<evidence type="ECO:0000313" key="8">
    <source>
        <dbReference type="Proteomes" id="UP001430356"/>
    </source>
</evidence>
<dbReference type="SMART" id="SM00382">
    <property type="entry name" value="AAA"/>
    <property type="match status" value="2"/>
</dbReference>
<organism evidence="7 8">
    <name type="scientific">Novymonas esmeraldas</name>
    <dbReference type="NCBI Taxonomy" id="1808958"/>
    <lineage>
        <taxon>Eukaryota</taxon>
        <taxon>Discoba</taxon>
        <taxon>Euglenozoa</taxon>
        <taxon>Kinetoplastea</taxon>
        <taxon>Metakinetoplastina</taxon>
        <taxon>Trypanosomatida</taxon>
        <taxon>Trypanosomatidae</taxon>
        <taxon>Novymonas</taxon>
    </lineage>
</organism>
<evidence type="ECO:0000259" key="6">
    <source>
        <dbReference type="SMART" id="SM00382"/>
    </source>
</evidence>
<dbReference type="GO" id="GO:1990275">
    <property type="term" value="F:preribosome binding"/>
    <property type="evidence" value="ECO:0007669"/>
    <property type="project" value="TreeGrafter"/>
</dbReference>
<evidence type="ECO:0000256" key="2">
    <source>
        <dbReference type="ARBA" id="ARBA00022741"/>
    </source>
</evidence>
<keyword evidence="2 4" id="KW-0547">Nucleotide-binding</keyword>
<dbReference type="InterPro" id="IPR003593">
    <property type="entry name" value="AAA+_ATPase"/>
</dbReference>
<dbReference type="GO" id="GO:0003723">
    <property type="term" value="F:RNA binding"/>
    <property type="evidence" value="ECO:0007669"/>
    <property type="project" value="TreeGrafter"/>
</dbReference>
<comment type="caution">
    <text evidence="7">The sequence shown here is derived from an EMBL/GenBank/DDBJ whole genome shotgun (WGS) entry which is preliminary data.</text>
</comment>
<dbReference type="GO" id="GO:0005524">
    <property type="term" value="F:ATP binding"/>
    <property type="evidence" value="ECO:0007669"/>
    <property type="project" value="UniProtKB-KW"/>
</dbReference>
<evidence type="ECO:0000256" key="3">
    <source>
        <dbReference type="ARBA" id="ARBA00022840"/>
    </source>
</evidence>
<dbReference type="Gene3D" id="3.40.50.300">
    <property type="entry name" value="P-loop containing nucleotide triphosphate hydrolases"/>
    <property type="match status" value="2"/>
</dbReference>
<evidence type="ECO:0000313" key="7">
    <source>
        <dbReference type="EMBL" id="KAK7198099.1"/>
    </source>
</evidence>
<dbReference type="InterPro" id="IPR041569">
    <property type="entry name" value="AAA_lid_3"/>
</dbReference>
<dbReference type="Pfam" id="PF00004">
    <property type="entry name" value="AAA"/>
    <property type="match status" value="2"/>
</dbReference>
<feature type="region of interest" description="Disordered" evidence="5">
    <location>
        <begin position="1"/>
        <end position="82"/>
    </location>
</feature>
<dbReference type="GO" id="GO:0016887">
    <property type="term" value="F:ATP hydrolysis activity"/>
    <property type="evidence" value="ECO:0007669"/>
    <property type="project" value="InterPro"/>
</dbReference>
<dbReference type="PANTHER" id="PTHR23077">
    <property type="entry name" value="AAA-FAMILY ATPASE"/>
    <property type="match status" value="1"/>
</dbReference>
<dbReference type="Pfam" id="PF17862">
    <property type="entry name" value="AAA_lid_3"/>
    <property type="match status" value="2"/>
</dbReference>
<dbReference type="PROSITE" id="PS00674">
    <property type="entry name" value="AAA"/>
    <property type="match status" value="1"/>
</dbReference>